<feature type="compositionally biased region" description="Polar residues" evidence="1">
    <location>
        <begin position="31"/>
        <end position="40"/>
    </location>
</feature>
<evidence type="ECO:0000256" key="1">
    <source>
        <dbReference type="SAM" id="MobiDB-lite"/>
    </source>
</evidence>
<dbReference type="AlphaFoldDB" id="A0A8H7DP30"/>
<accession>A0A8H7DP30</accession>
<dbReference type="OrthoDB" id="10533799at2759"/>
<feature type="region of interest" description="Disordered" evidence="1">
    <location>
        <begin position="24"/>
        <end position="184"/>
    </location>
</feature>
<keyword evidence="3" id="KW-1185">Reference proteome</keyword>
<proteinExistence type="predicted"/>
<sequence>MSHLHAHSACARIASAFSVAAGKDVAERSPNPGTNRNDGSTAAVGLNTPGQEEEEEEEEEEDTKDTAGEVDDDGNGHEHADDPIPKEMLREGGDVEDPQTGKPQTVTDAKATQTQPAHIDAGSEQAEHLDGADNDDEEEKEEPEEEPEEDGSSRLTSPRWRTRGPPTFGNSRGGNPHSVRGKPK</sequence>
<protein>
    <submittedName>
        <fullName evidence="2">Uncharacterized protein</fullName>
    </submittedName>
</protein>
<dbReference type="VEuPathDB" id="FungiDB:PC9H_008561"/>
<feature type="compositionally biased region" description="Basic and acidic residues" evidence="1">
    <location>
        <begin position="74"/>
        <end position="93"/>
    </location>
</feature>
<evidence type="ECO:0000313" key="2">
    <source>
        <dbReference type="EMBL" id="KAF7426194.1"/>
    </source>
</evidence>
<feature type="compositionally biased region" description="Polar residues" evidence="1">
    <location>
        <begin position="101"/>
        <end position="116"/>
    </location>
</feature>
<feature type="compositionally biased region" description="Acidic residues" evidence="1">
    <location>
        <begin position="132"/>
        <end position="150"/>
    </location>
</feature>
<evidence type="ECO:0000313" key="3">
    <source>
        <dbReference type="Proteomes" id="UP000623687"/>
    </source>
</evidence>
<dbReference type="GeneID" id="59378379"/>
<gene>
    <name evidence="2" type="ORF">PC9H_008561</name>
</gene>
<dbReference type="Proteomes" id="UP000623687">
    <property type="component" value="Unassembled WGS sequence"/>
</dbReference>
<comment type="caution">
    <text evidence="2">The sequence shown here is derived from an EMBL/GenBank/DDBJ whole genome shotgun (WGS) entry which is preliminary data.</text>
</comment>
<reference evidence="2" key="1">
    <citation type="submission" date="2019-07" db="EMBL/GenBank/DDBJ databases">
        <authorList>
            <person name="Palmer J.M."/>
        </authorList>
    </citation>
    <scope>NUCLEOTIDE SEQUENCE</scope>
    <source>
        <strain evidence="2">PC9</strain>
    </source>
</reference>
<feature type="compositionally biased region" description="Acidic residues" evidence="1">
    <location>
        <begin position="51"/>
        <end position="73"/>
    </location>
</feature>
<name>A0A8H7DP30_PLEOS</name>
<dbReference type="EMBL" id="JACETU010000006">
    <property type="protein sequence ID" value="KAF7426194.1"/>
    <property type="molecule type" value="Genomic_DNA"/>
</dbReference>
<organism evidence="2 3">
    <name type="scientific">Pleurotus ostreatus</name>
    <name type="common">Oyster mushroom</name>
    <name type="synonym">White-rot fungus</name>
    <dbReference type="NCBI Taxonomy" id="5322"/>
    <lineage>
        <taxon>Eukaryota</taxon>
        <taxon>Fungi</taxon>
        <taxon>Dikarya</taxon>
        <taxon>Basidiomycota</taxon>
        <taxon>Agaricomycotina</taxon>
        <taxon>Agaricomycetes</taxon>
        <taxon>Agaricomycetidae</taxon>
        <taxon>Agaricales</taxon>
        <taxon>Pleurotineae</taxon>
        <taxon>Pleurotaceae</taxon>
        <taxon>Pleurotus</taxon>
    </lineage>
</organism>
<dbReference type="RefSeq" id="XP_036629498.1">
    <property type="nucleotide sequence ID" value="XM_036778070.1"/>
</dbReference>